<evidence type="ECO:0000313" key="7">
    <source>
        <dbReference type="Proteomes" id="UP000663829"/>
    </source>
</evidence>
<protein>
    <submittedName>
        <fullName evidence="4">Uncharacterized protein</fullName>
    </submittedName>
</protein>
<feature type="signal peptide" evidence="2">
    <location>
        <begin position="1"/>
        <end position="19"/>
    </location>
</feature>
<dbReference type="EMBL" id="CAJNOK010005399">
    <property type="protein sequence ID" value="CAF0971089.1"/>
    <property type="molecule type" value="Genomic_DNA"/>
</dbReference>
<dbReference type="SUPFAM" id="SSF56801">
    <property type="entry name" value="Acetyl-CoA synthetase-like"/>
    <property type="match status" value="1"/>
</dbReference>
<dbReference type="Proteomes" id="UP000682733">
    <property type="component" value="Unassembled WGS sequence"/>
</dbReference>
<evidence type="ECO:0000256" key="2">
    <source>
        <dbReference type="SAM" id="SignalP"/>
    </source>
</evidence>
<dbReference type="EMBL" id="CAJNOQ010011979">
    <property type="protein sequence ID" value="CAF1289368.1"/>
    <property type="molecule type" value="Genomic_DNA"/>
</dbReference>
<proteinExistence type="predicted"/>
<keyword evidence="2" id="KW-0732">Signal</keyword>
<reference evidence="4" key="1">
    <citation type="submission" date="2021-02" db="EMBL/GenBank/DDBJ databases">
        <authorList>
            <person name="Nowell W R."/>
        </authorList>
    </citation>
    <scope>NUCLEOTIDE SEQUENCE</scope>
</reference>
<sequence length="164" mass="19620">MRNAIALWFLFHFLAPERLEDIYIRSLWVAQIYVDGLTMQSTVVAVVIPDEDYCRKHFNNKNQQQQQQQSFDELCRNDKLKQIIMSDLLRLAKQYNLKYYETISNIYLYPELMSQGNGLITNTFKTRRMAARQYFQTIINQLYNNDKNSNLEQQQQQLVHLSKL</sequence>
<dbReference type="PANTHER" id="PTHR43272:SF107">
    <property type="entry name" value="LONG-CHAIN-FATTY-ACID--COA LIGASE 5"/>
    <property type="match status" value="1"/>
</dbReference>
<evidence type="ECO:0000313" key="4">
    <source>
        <dbReference type="EMBL" id="CAF1289368.1"/>
    </source>
</evidence>
<accession>A0A815D697</accession>
<dbReference type="Proteomes" id="UP000663829">
    <property type="component" value="Unassembled WGS sequence"/>
</dbReference>
<keyword evidence="7" id="KW-1185">Reference proteome</keyword>
<evidence type="ECO:0000256" key="1">
    <source>
        <dbReference type="ARBA" id="ARBA00022598"/>
    </source>
</evidence>
<keyword evidence="1" id="KW-0436">Ligase</keyword>
<name>A0A815D697_9BILA</name>
<evidence type="ECO:0000313" key="3">
    <source>
        <dbReference type="EMBL" id="CAF0971089.1"/>
    </source>
</evidence>
<dbReference type="EMBL" id="CAJOBC010031879">
    <property type="protein sequence ID" value="CAF4093897.1"/>
    <property type="molecule type" value="Genomic_DNA"/>
</dbReference>
<dbReference type="PANTHER" id="PTHR43272">
    <property type="entry name" value="LONG-CHAIN-FATTY-ACID--COA LIGASE"/>
    <property type="match status" value="1"/>
</dbReference>
<dbReference type="EMBL" id="CAJOBA010005407">
    <property type="protein sequence ID" value="CAF3742503.1"/>
    <property type="molecule type" value="Genomic_DNA"/>
</dbReference>
<dbReference type="Proteomes" id="UP000677228">
    <property type="component" value="Unassembled WGS sequence"/>
</dbReference>
<feature type="chain" id="PRO_5036411432" evidence="2">
    <location>
        <begin position="20"/>
        <end position="164"/>
    </location>
</feature>
<dbReference type="GO" id="GO:0005783">
    <property type="term" value="C:endoplasmic reticulum"/>
    <property type="evidence" value="ECO:0007669"/>
    <property type="project" value="TreeGrafter"/>
</dbReference>
<dbReference type="OrthoDB" id="1700726at2759"/>
<organism evidence="4 7">
    <name type="scientific">Didymodactylos carnosus</name>
    <dbReference type="NCBI Taxonomy" id="1234261"/>
    <lineage>
        <taxon>Eukaryota</taxon>
        <taxon>Metazoa</taxon>
        <taxon>Spiralia</taxon>
        <taxon>Gnathifera</taxon>
        <taxon>Rotifera</taxon>
        <taxon>Eurotatoria</taxon>
        <taxon>Bdelloidea</taxon>
        <taxon>Philodinida</taxon>
        <taxon>Philodinidae</taxon>
        <taxon>Didymodactylos</taxon>
    </lineage>
</organism>
<evidence type="ECO:0000313" key="6">
    <source>
        <dbReference type="EMBL" id="CAF4093897.1"/>
    </source>
</evidence>
<evidence type="ECO:0000313" key="5">
    <source>
        <dbReference type="EMBL" id="CAF3742503.1"/>
    </source>
</evidence>
<comment type="caution">
    <text evidence="4">The sequence shown here is derived from an EMBL/GenBank/DDBJ whole genome shotgun (WGS) entry which is preliminary data.</text>
</comment>
<dbReference type="GO" id="GO:0004467">
    <property type="term" value="F:long-chain fatty acid-CoA ligase activity"/>
    <property type="evidence" value="ECO:0007669"/>
    <property type="project" value="TreeGrafter"/>
</dbReference>
<dbReference type="GO" id="GO:0016020">
    <property type="term" value="C:membrane"/>
    <property type="evidence" value="ECO:0007669"/>
    <property type="project" value="TreeGrafter"/>
</dbReference>
<gene>
    <name evidence="4" type="ORF">GPM918_LOCUS27954</name>
    <name evidence="3" type="ORF">OVA965_LOCUS13103</name>
    <name evidence="6" type="ORF">SRO942_LOCUS28382</name>
    <name evidence="5" type="ORF">TMI583_LOCUS13109</name>
</gene>
<dbReference type="Proteomes" id="UP000681722">
    <property type="component" value="Unassembled WGS sequence"/>
</dbReference>
<dbReference type="AlphaFoldDB" id="A0A815D697"/>